<feature type="transmembrane region" description="Helical" evidence="1">
    <location>
        <begin position="203"/>
        <end position="223"/>
    </location>
</feature>
<keyword evidence="1" id="KW-1133">Transmembrane helix</keyword>
<keyword evidence="1" id="KW-0472">Membrane</keyword>
<organism evidence="3 4">
    <name type="scientific">Desulfobacter hydrogenophilus</name>
    <dbReference type="NCBI Taxonomy" id="2291"/>
    <lineage>
        <taxon>Bacteria</taxon>
        <taxon>Pseudomonadati</taxon>
        <taxon>Thermodesulfobacteriota</taxon>
        <taxon>Desulfobacteria</taxon>
        <taxon>Desulfobacterales</taxon>
        <taxon>Desulfobacteraceae</taxon>
        <taxon>Desulfobacter</taxon>
    </lineage>
</organism>
<evidence type="ECO:0000313" key="2">
    <source>
        <dbReference type="EMBL" id="QBH11703.1"/>
    </source>
</evidence>
<feature type="transmembrane region" description="Helical" evidence="1">
    <location>
        <begin position="126"/>
        <end position="146"/>
    </location>
</feature>
<dbReference type="Proteomes" id="UP000293902">
    <property type="component" value="Chromosome"/>
</dbReference>
<feature type="transmembrane region" description="Helical" evidence="1">
    <location>
        <begin position="166"/>
        <end position="183"/>
    </location>
</feature>
<feature type="transmembrane region" description="Helical" evidence="1">
    <location>
        <begin position="26"/>
        <end position="46"/>
    </location>
</feature>
<protein>
    <submittedName>
        <fullName evidence="3">Uncharacterized protein</fullName>
    </submittedName>
</protein>
<reference evidence="2 5" key="2">
    <citation type="submission" date="2019-02" db="EMBL/GenBank/DDBJ databases">
        <title>Complete genome sequence of Desulfobacter hydrogenophilus AcRS1.</title>
        <authorList>
            <person name="Marietou A."/>
            <person name="Lund M.B."/>
            <person name="Marshall I.P.G."/>
            <person name="Schreiber L."/>
            <person name="Jorgensen B."/>
        </authorList>
    </citation>
    <scope>NUCLEOTIDE SEQUENCE [LARGE SCALE GENOMIC DNA]</scope>
    <source>
        <strain evidence="2 5">AcRS1</strain>
    </source>
</reference>
<reference evidence="3 4" key="1">
    <citation type="submission" date="2018-06" db="EMBL/GenBank/DDBJ databases">
        <title>Complete Genome Sequence of Desulfobacter hydrogenophilus (DSM3380).</title>
        <authorList>
            <person name="Marietou A."/>
            <person name="Schreiber L."/>
            <person name="Marshall I."/>
            <person name="Jorgensen B."/>
        </authorList>
    </citation>
    <scope>NUCLEOTIDE SEQUENCE [LARGE SCALE GENOMIC DNA]</scope>
    <source>
        <strain evidence="3 4">DSM 3380</strain>
    </source>
</reference>
<sequence>MNKNMNEKKIKNENNRKSDRRYRDHIVIFHGFLYALVFKTIVTDLIENCFKYHSSPYYLFLYLSLSWDLFLLLFLLESWWGVLRDRDSLKIRFLSLCLPLLHPALLLLTHLFLNKQLLDVFPKNEFVMYSSIYPLIITDFIIIVFLIRKNCYDRYTIIKPSNKFRLYSGLCLIFICLIFSLLYQKKILPDNWLTNDIYPTLWTIFHLLVALIGMLLIALFLFLHRDLAFSLSIQSDRDKFFYEIHKQIFLTFRILKTKNFDLSQSDKGFGYIVFSMGVENMDSYKGLPNLLRGHDTIHAVTEKRFFSKKISIITVFPILNNQNDILKIKKRLFEKKIISNLIESGYITYHDVEKNILKTSSKVTKNNVKTYIEGAIYPISNFELKNIT</sequence>
<feature type="transmembrane region" description="Helical" evidence="1">
    <location>
        <begin position="93"/>
        <end position="114"/>
    </location>
</feature>
<dbReference type="EMBL" id="QLNI01000009">
    <property type="protein sequence ID" value="RAM02916.1"/>
    <property type="molecule type" value="Genomic_DNA"/>
</dbReference>
<evidence type="ECO:0000313" key="5">
    <source>
        <dbReference type="Proteomes" id="UP000293902"/>
    </source>
</evidence>
<dbReference type="EMBL" id="CP036313">
    <property type="protein sequence ID" value="QBH11703.1"/>
    <property type="molecule type" value="Genomic_DNA"/>
</dbReference>
<proteinExistence type="predicted"/>
<dbReference type="AlphaFoldDB" id="A0A328FFE8"/>
<accession>A0A328FFE8</accession>
<name>A0A328FFE8_9BACT</name>
<feature type="transmembrane region" description="Helical" evidence="1">
    <location>
        <begin position="58"/>
        <end position="81"/>
    </location>
</feature>
<evidence type="ECO:0000256" key="1">
    <source>
        <dbReference type="SAM" id="Phobius"/>
    </source>
</evidence>
<evidence type="ECO:0000313" key="4">
    <source>
        <dbReference type="Proteomes" id="UP000248798"/>
    </source>
</evidence>
<gene>
    <name evidence="3" type="ORF">DO021_05815</name>
    <name evidence="2" type="ORF">EYB58_01445</name>
</gene>
<evidence type="ECO:0000313" key="3">
    <source>
        <dbReference type="EMBL" id="RAM02916.1"/>
    </source>
</evidence>
<keyword evidence="1" id="KW-0812">Transmembrane</keyword>
<keyword evidence="5" id="KW-1185">Reference proteome</keyword>
<dbReference type="Proteomes" id="UP000248798">
    <property type="component" value="Unassembled WGS sequence"/>
</dbReference>
<dbReference type="RefSeq" id="WP_111954644.1">
    <property type="nucleotide sequence ID" value="NZ_CP036313.1"/>
</dbReference>